<dbReference type="AlphaFoldDB" id="A0A5B7DUU5"/>
<dbReference type="Proteomes" id="UP000324222">
    <property type="component" value="Unassembled WGS sequence"/>
</dbReference>
<organism evidence="1 2">
    <name type="scientific">Portunus trituberculatus</name>
    <name type="common">Swimming crab</name>
    <name type="synonym">Neptunus trituberculatus</name>
    <dbReference type="NCBI Taxonomy" id="210409"/>
    <lineage>
        <taxon>Eukaryota</taxon>
        <taxon>Metazoa</taxon>
        <taxon>Ecdysozoa</taxon>
        <taxon>Arthropoda</taxon>
        <taxon>Crustacea</taxon>
        <taxon>Multicrustacea</taxon>
        <taxon>Malacostraca</taxon>
        <taxon>Eumalacostraca</taxon>
        <taxon>Eucarida</taxon>
        <taxon>Decapoda</taxon>
        <taxon>Pleocyemata</taxon>
        <taxon>Brachyura</taxon>
        <taxon>Eubrachyura</taxon>
        <taxon>Portunoidea</taxon>
        <taxon>Portunidae</taxon>
        <taxon>Portuninae</taxon>
        <taxon>Portunus</taxon>
    </lineage>
</organism>
<keyword evidence="2" id="KW-1185">Reference proteome</keyword>
<reference evidence="1 2" key="1">
    <citation type="submission" date="2019-05" db="EMBL/GenBank/DDBJ databases">
        <title>Another draft genome of Portunus trituberculatus and its Hox gene families provides insights of decapod evolution.</title>
        <authorList>
            <person name="Jeong J.-H."/>
            <person name="Song I."/>
            <person name="Kim S."/>
            <person name="Choi T."/>
            <person name="Kim D."/>
            <person name="Ryu S."/>
            <person name="Kim W."/>
        </authorList>
    </citation>
    <scope>NUCLEOTIDE SEQUENCE [LARGE SCALE GENOMIC DNA]</scope>
    <source>
        <tissue evidence="1">Muscle</tissue>
    </source>
</reference>
<proteinExistence type="predicted"/>
<protein>
    <submittedName>
        <fullName evidence="1">Uncharacterized protein</fullName>
    </submittedName>
</protein>
<gene>
    <name evidence="1" type="ORF">E2C01_017817</name>
</gene>
<name>A0A5B7DUU5_PORTR</name>
<accession>A0A5B7DUU5</accession>
<sequence>MTHIVSNSAVKQQIAMMLLMTPSHFLEKQGLGEEIPLIRIFHISARALPAIIWIRGRLLYSVPPPLHVLR</sequence>
<comment type="caution">
    <text evidence="1">The sequence shown here is derived from an EMBL/GenBank/DDBJ whole genome shotgun (WGS) entry which is preliminary data.</text>
</comment>
<evidence type="ECO:0000313" key="2">
    <source>
        <dbReference type="Proteomes" id="UP000324222"/>
    </source>
</evidence>
<evidence type="ECO:0000313" key="1">
    <source>
        <dbReference type="EMBL" id="MPC24724.1"/>
    </source>
</evidence>
<dbReference type="EMBL" id="VSRR010001366">
    <property type="protein sequence ID" value="MPC24724.1"/>
    <property type="molecule type" value="Genomic_DNA"/>
</dbReference>